<dbReference type="InterPro" id="IPR042100">
    <property type="entry name" value="Bug_dom1"/>
</dbReference>
<dbReference type="SUPFAM" id="SSF53850">
    <property type="entry name" value="Periplasmic binding protein-like II"/>
    <property type="match status" value="1"/>
</dbReference>
<proteinExistence type="inferred from homology"/>
<dbReference type="PANTHER" id="PTHR42928:SF5">
    <property type="entry name" value="BLR1237 PROTEIN"/>
    <property type="match status" value="1"/>
</dbReference>
<dbReference type="Proteomes" id="UP000294664">
    <property type="component" value="Unassembled WGS sequence"/>
</dbReference>
<dbReference type="Pfam" id="PF03401">
    <property type="entry name" value="TctC"/>
    <property type="match status" value="1"/>
</dbReference>
<keyword evidence="3" id="KW-0675">Receptor</keyword>
<dbReference type="EMBL" id="SMAI01000007">
    <property type="protein sequence ID" value="TCT04322.1"/>
    <property type="molecule type" value="Genomic_DNA"/>
</dbReference>
<dbReference type="AlphaFoldDB" id="A0A4R3LUU0"/>
<gene>
    <name evidence="3" type="ORF">EDC64_107139</name>
</gene>
<dbReference type="RefSeq" id="WP_132031873.1">
    <property type="nucleotide sequence ID" value="NZ_SMAI01000007.1"/>
</dbReference>
<dbReference type="PIRSF" id="PIRSF017082">
    <property type="entry name" value="YflP"/>
    <property type="match status" value="1"/>
</dbReference>
<comment type="similarity">
    <text evidence="1">Belongs to the UPF0065 (bug) family.</text>
</comment>
<evidence type="ECO:0000313" key="3">
    <source>
        <dbReference type="EMBL" id="TCT04322.1"/>
    </source>
</evidence>
<dbReference type="PANTHER" id="PTHR42928">
    <property type="entry name" value="TRICARBOXYLATE-BINDING PROTEIN"/>
    <property type="match status" value="1"/>
</dbReference>
<feature type="signal peptide" evidence="2">
    <location>
        <begin position="1"/>
        <end position="27"/>
    </location>
</feature>
<dbReference type="OrthoDB" id="7375033at2"/>
<evidence type="ECO:0000256" key="1">
    <source>
        <dbReference type="ARBA" id="ARBA00006987"/>
    </source>
</evidence>
<keyword evidence="2" id="KW-0732">Signal</keyword>
<dbReference type="CDD" id="cd13578">
    <property type="entry name" value="PBP2_Bug27"/>
    <property type="match status" value="1"/>
</dbReference>
<organism evidence="3 4">
    <name type="scientific">Aquabacter spiritensis</name>
    <dbReference type="NCBI Taxonomy" id="933073"/>
    <lineage>
        <taxon>Bacteria</taxon>
        <taxon>Pseudomonadati</taxon>
        <taxon>Pseudomonadota</taxon>
        <taxon>Alphaproteobacteria</taxon>
        <taxon>Hyphomicrobiales</taxon>
        <taxon>Xanthobacteraceae</taxon>
        <taxon>Aquabacter</taxon>
    </lineage>
</organism>
<comment type="caution">
    <text evidence="3">The sequence shown here is derived from an EMBL/GenBank/DDBJ whole genome shotgun (WGS) entry which is preliminary data.</text>
</comment>
<evidence type="ECO:0000256" key="2">
    <source>
        <dbReference type="SAM" id="SignalP"/>
    </source>
</evidence>
<keyword evidence="4" id="KW-1185">Reference proteome</keyword>
<name>A0A4R3LUU0_9HYPH</name>
<dbReference type="InterPro" id="IPR005064">
    <property type="entry name" value="BUG"/>
</dbReference>
<reference evidence="3 4" key="1">
    <citation type="submission" date="2019-03" db="EMBL/GenBank/DDBJ databases">
        <title>Genomic Encyclopedia of Type Strains, Phase IV (KMG-IV): sequencing the most valuable type-strain genomes for metagenomic binning, comparative biology and taxonomic classification.</title>
        <authorList>
            <person name="Goeker M."/>
        </authorList>
    </citation>
    <scope>NUCLEOTIDE SEQUENCE [LARGE SCALE GENOMIC DNA]</scope>
    <source>
        <strain evidence="3 4">DSM 9035</strain>
    </source>
</reference>
<dbReference type="Gene3D" id="3.40.190.150">
    <property type="entry name" value="Bordetella uptake gene, domain 1"/>
    <property type="match status" value="1"/>
</dbReference>
<sequence length="331" mass="34563">MSKRLSRRAGAIACAFAVLTLLGPAVAQEKYPSRPVTLMVGFSPGGGTDIMARILAPKLSEELGQPVVVENRVGASGTIAAAAVARAKPDGYTMLMGHVSSNAMVPAVMKVPYDPLKDFTPIVIVGTVAQIVTVPVGSPAKTLPDFIAYVKSGQKKVNYASSGTGTQQHLAAELFKQATGIEMLHVPYKGSGQAVNDLIAGVVDVNFDTIPSVLPHIRAGTLRGLAVTTAQRTAILPDLPDLPTVAEAGVPGYNVDTWYMVMGPANLPAPIVARWAAAVNTALQDPAIRKRLTDLSTEIGGGTPDEAAQVLRTDVAKWAQVVKQAGIRDGD</sequence>
<evidence type="ECO:0000313" key="4">
    <source>
        <dbReference type="Proteomes" id="UP000294664"/>
    </source>
</evidence>
<feature type="chain" id="PRO_5020948739" evidence="2">
    <location>
        <begin position="28"/>
        <end position="331"/>
    </location>
</feature>
<accession>A0A4R3LUU0</accession>
<protein>
    <submittedName>
        <fullName evidence="3">Tripartite-type tricarboxylate transporter receptor subunit TctC</fullName>
    </submittedName>
</protein>
<dbReference type="Gene3D" id="3.40.190.10">
    <property type="entry name" value="Periplasmic binding protein-like II"/>
    <property type="match status" value="1"/>
</dbReference>